<organism evidence="1 3">
    <name type="scientific">Rotaria sordida</name>
    <dbReference type="NCBI Taxonomy" id="392033"/>
    <lineage>
        <taxon>Eukaryota</taxon>
        <taxon>Metazoa</taxon>
        <taxon>Spiralia</taxon>
        <taxon>Gnathifera</taxon>
        <taxon>Rotifera</taxon>
        <taxon>Eurotatoria</taxon>
        <taxon>Bdelloidea</taxon>
        <taxon>Philodinida</taxon>
        <taxon>Philodinidae</taxon>
        <taxon>Rotaria</taxon>
    </lineage>
</organism>
<evidence type="ECO:0000313" key="1">
    <source>
        <dbReference type="EMBL" id="CAF1081096.1"/>
    </source>
</evidence>
<dbReference type="Proteomes" id="UP000663836">
    <property type="component" value="Unassembled WGS sequence"/>
</dbReference>
<dbReference type="Proteomes" id="UP000663864">
    <property type="component" value="Unassembled WGS sequence"/>
</dbReference>
<gene>
    <name evidence="2" type="ORF">JBS370_LOCUS10273</name>
    <name evidence="1" type="ORF">ZHD862_LOCUS16590</name>
</gene>
<accession>A0A814MPX1</accession>
<dbReference type="EMBL" id="CAJNOT010000789">
    <property type="protein sequence ID" value="CAF1081096.1"/>
    <property type="molecule type" value="Genomic_DNA"/>
</dbReference>
<reference evidence="1" key="1">
    <citation type="submission" date="2021-02" db="EMBL/GenBank/DDBJ databases">
        <authorList>
            <person name="Nowell W R."/>
        </authorList>
    </citation>
    <scope>NUCLEOTIDE SEQUENCE</scope>
</reference>
<evidence type="ECO:0000313" key="2">
    <source>
        <dbReference type="EMBL" id="CAF3712856.1"/>
    </source>
</evidence>
<dbReference type="EMBL" id="CAJOBD010000735">
    <property type="protein sequence ID" value="CAF3712856.1"/>
    <property type="molecule type" value="Genomic_DNA"/>
</dbReference>
<dbReference type="AlphaFoldDB" id="A0A814MPX1"/>
<evidence type="ECO:0000313" key="3">
    <source>
        <dbReference type="Proteomes" id="UP000663864"/>
    </source>
</evidence>
<name>A0A814MPX1_9BILA</name>
<proteinExistence type="predicted"/>
<sequence>MLNLIETIHLKHYEIFLCKCLTDLGLADNIDDTKDNLIVVTYKSDRQVQSQGSKDMGATTTIEINTDKQYNRQAIFEYAKENQ</sequence>
<comment type="caution">
    <text evidence="1">The sequence shown here is derived from an EMBL/GenBank/DDBJ whole genome shotgun (WGS) entry which is preliminary data.</text>
</comment>
<protein>
    <submittedName>
        <fullName evidence="1">Uncharacterized protein</fullName>
    </submittedName>
</protein>